<dbReference type="RefSeq" id="XP_016658304.1">
    <property type="nucleotide sequence ID" value="XM_016802815.1"/>
</dbReference>
<proteinExistence type="predicted"/>
<dbReference type="Proteomes" id="UP000007819">
    <property type="component" value="Chromosome X"/>
</dbReference>
<organism evidence="1 2">
    <name type="scientific">Acyrthosiphon pisum</name>
    <name type="common">Pea aphid</name>
    <dbReference type="NCBI Taxonomy" id="7029"/>
    <lineage>
        <taxon>Eukaryota</taxon>
        <taxon>Metazoa</taxon>
        <taxon>Ecdysozoa</taxon>
        <taxon>Arthropoda</taxon>
        <taxon>Hexapoda</taxon>
        <taxon>Insecta</taxon>
        <taxon>Pterygota</taxon>
        <taxon>Neoptera</taxon>
        <taxon>Paraneoptera</taxon>
        <taxon>Hemiptera</taxon>
        <taxon>Sternorrhyncha</taxon>
        <taxon>Aphidomorpha</taxon>
        <taxon>Aphidoidea</taxon>
        <taxon>Aphididae</taxon>
        <taxon>Macrosiphini</taxon>
        <taxon>Acyrthosiphon</taxon>
    </lineage>
</organism>
<dbReference type="OrthoDB" id="6617831at2759"/>
<reference evidence="2" key="1">
    <citation type="submission" date="2010-06" db="EMBL/GenBank/DDBJ databases">
        <authorList>
            <person name="Jiang H."/>
            <person name="Abraham K."/>
            <person name="Ali S."/>
            <person name="Alsbrooks S.L."/>
            <person name="Anim B.N."/>
            <person name="Anosike U.S."/>
            <person name="Attaway T."/>
            <person name="Bandaranaike D.P."/>
            <person name="Battles P.K."/>
            <person name="Bell S.N."/>
            <person name="Bell A.V."/>
            <person name="Beltran B."/>
            <person name="Bickham C."/>
            <person name="Bustamante Y."/>
            <person name="Caleb T."/>
            <person name="Canada A."/>
            <person name="Cardenas V."/>
            <person name="Carter K."/>
            <person name="Chacko J."/>
            <person name="Chandrabose M.N."/>
            <person name="Chavez D."/>
            <person name="Chavez A."/>
            <person name="Chen L."/>
            <person name="Chu H.-S."/>
            <person name="Claassen K.J."/>
            <person name="Cockrell R."/>
            <person name="Collins M."/>
            <person name="Cooper J.A."/>
            <person name="Cree A."/>
            <person name="Curry S.M."/>
            <person name="Da Y."/>
            <person name="Dao M.D."/>
            <person name="Das B."/>
            <person name="Davila M.-L."/>
            <person name="Davy-Carroll L."/>
            <person name="Denson S."/>
            <person name="Dinh H."/>
            <person name="Ebong V.E."/>
            <person name="Edwards J.R."/>
            <person name="Egan A."/>
            <person name="El-Daye J."/>
            <person name="Escobedo L."/>
            <person name="Fernandez S."/>
            <person name="Fernando P.R."/>
            <person name="Flagg N."/>
            <person name="Forbes L.D."/>
            <person name="Fowler R.G."/>
            <person name="Fu Q."/>
            <person name="Gabisi R.A."/>
            <person name="Ganer J."/>
            <person name="Garbino Pronczuk A."/>
            <person name="Garcia R.M."/>
            <person name="Garner T."/>
            <person name="Garrett T.E."/>
            <person name="Gonzalez D.A."/>
            <person name="Hamid H."/>
            <person name="Hawkins E.S."/>
            <person name="Hirani K."/>
            <person name="Hogues M.E."/>
            <person name="Hollins B."/>
            <person name="Hsiao C.-H."/>
            <person name="Jabil R."/>
            <person name="James M.L."/>
            <person name="Jhangiani S.N."/>
            <person name="Johnson B."/>
            <person name="Johnson Q."/>
            <person name="Joshi V."/>
            <person name="Kalu J.B."/>
            <person name="Kam C."/>
            <person name="Kashfia A."/>
            <person name="Keebler J."/>
            <person name="Kisamo H."/>
            <person name="Kovar C.L."/>
            <person name="Lago L.A."/>
            <person name="Lai C.-Y."/>
            <person name="Laidlaw J."/>
            <person name="Lara F."/>
            <person name="Le T.-K."/>
            <person name="Lee S.L."/>
            <person name="Legall F.H."/>
            <person name="Lemon S.J."/>
            <person name="Lewis L.R."/>
            <person name="Li B."/>
            <person name="Liu Y."/>
            <person name="Liu Y.-S."/>
            <person name="Lopez J."/>
            <person name="Lozado R.J."/>
            <person name="Lu J."/>
            <person name="Madu R.C."/>
            <person name="Maheshwari M."/>
            <person name="Maheshwari R."/>
            <person name="Malloy K."/>
            <person name="Martinez E."/>
            <person name="Mathew T."/>
            <person name="Mercado I.C."/>
            <person name="Mercado C."/>
            <person name="Meyer B."/>
            <person name="Montgomery K."/>
            <person name="Morgan M.B."/>
            <person name="Munidasa M."/>
            <person name="Nazareth L.V."/>
            <person name="Nelson J."/>
            <person name="Ng B.M."/>
            <person name="Nguyen N.B."/>
            <person name="Nguyen P.Q."/>
            <person name="Nguyen T."/>
            <person name="Obregon M."/>
            <person name="Okwuonu G.O."/>
            <person name="Onwere C.G."/>
            <person name="Orozco G."/>
            <person name="Parra A."/>
            <person name="Patel S."/>
            <person name="Patil S."/>
            <person name="Perez A."/>
            <person name="Perez Y."/>
            <person name="Pham C."/>
            <person name="Primus E.L."/>
            <person name="Pu L.-L."/>
            <person name="Puazo M."/>
            <person name="Qin X."/>
            <person name="Quiroz J.B."/>
            <person name="Reese J."/>
            <person name="Richards S."/>
            <person name="Rives C.M."/>
            <person name="Robberts R."/>
            <person name="Ruiz S.J."/>
            <person name="Ruiz M.J."/>
            <person name="Santibanez J."/>
            <person name="Schneider B.W."/>
            <person name="Sisson I."/>
            <person name="Smith M."/>
            <person name="Sodergren E."/>
            <person name="Song X.-Z."/>
            <person name="Song B.B."/>
            <person name="Summersgill H."/>
            <person name="Thelus R."/>
            <person name="Thornton R.D."/>
            <person name="Trejos Z.Y."/>
            <person name="Usmani K."/>
            <person name="Vattathil S."/>
            <person name="Villasana D."/>
            <person name="Walker D.L."/>
            <person name="Wang S."/>
            <person name="Wang K."/>
            <person name="White C.S."/>
            <person name="Williams A.C."/>
            <person name="Williamson J."/>
            <person name="Wilson K."/>
            <person name="Woghiren I.O."/>
            <person name="Woodworth J.R."/>
            <person name="Worley K.C."/>
            <person name="Wright R.A."/>
            <person name="Wu W."/>
            <person name="Young L."/>
            <person name="Zhang L."/>
            <person name="Zhang J."/>
            <person name="Zhu Y."/>
            <person name="Muzny D.M."/>
            <person name="Weinstock G."/>
            <person name="Gibbs R.A."/>
        </authorList>
    </citation>
    <scope>NUCLEOTIDE SEQUENCE [LARGE SCALE GENOMIC DNA]</scope>
    <source>
        <strain evidence="2">LSR1</strain>
    </source>
</reference>
<dbReference type="AlphaFoldDB" id="A0A8R2H6V1"/>
<reference evidence="1" key="2">
    <citation type="submission" date="2022-06" db="UniProtKB">
        <authorList>
            <consortium name="EnsemblMetazoa"/>
        </authorList>
    </citation>
    <scope>IDENTIFICATION</scope>
</reference>
<dbReference type="KEGG" id="api:107883207"/>
<dbReference type="GeneID" id="107883207"/>
<dbReference type="InterPro" id="IPR005312">
    <property type="entry name" value="DUF1759"/>
</dbReference>
<dbReference type="PANTHER" id="PTHR47331:SF1">
    <property type="entry name" value="GAG-LIKE PROTEIN"/>
    <property type="match status" value="1"/>
</dbReference>
<evidence type="ECO:0000313" key="2">
    <source>
        <dbReference type="Proteomes" id="UP000007819"/>
    </source>
</evidence>
<dbReference type="PANTHER" id="PTHR47331">
    <property type="entry name" value="PHD-TYPE DOMAIN-CONTAINING PROTEIN"/>
    <property type="match status" value="1"/>
</dbReference>
<evidence type="ECO:0000313" key="1">
    <source>
        <dbReference type="EnsemblMetazoa" id="XP_016658304.1"/>
    </source>
</evidence>
<dbReference type="EnsemblMetazoa" id="XM_016802815.1">
    <property type="protein sequence ID" value="XP_016658304.1"/>
    <property type="gene ID" value="LOC107883207"/>
</dbReference>
<protein>
    <submittedName>
        <fullName evidence="1">Uncharacterized protein</fullName>
    </submittedName>
</protein>
<keyword evidence="2" id="KW-1185">Reference proteome</keyword>
<name>A0A8R2H6V1_ACYPI</name>
<sequence>MGDVERDARAKERTILRRDGVVARIRHIHQLATSLATNQAVRPQLAVAIQDLDALWASFEVENNDLLSILSNLNLLIEFPVGLDVEIRSLVVEIKAVWNEAQPALGVSVGTVQRVTYETTGDNSSTSAGSSKDCPASYAPSPLAPMRLPEIPLPYFDGDCQNWPAFRDLFGNLVANNDKILDVTKFYYLVGCLHPDPQEVIKGFSISNESFTLAWDALTERYDKPRKLASSIIDKLINAPVASSENHAALQKFLSVFDENIAILESIQIPDLASFLLFSLAARCLPTFSRRQFESENTEEYPSIQSVIKFVKARIQVIENAGVQPSGSSSKPASTKKPVFRRDAKTTLVAAKPSAAAKPTSSKTTQARSSSTKCFSCSGAHQLDGCSKFKALSVDEGYKVVCTHRLCMVCFGEGHMSYKCPSSCATCKRRHHALLHRDSDSKTVSAPAAMLGRQQSPTVLLGTALVQVQDTVGSCHTIRALIDSASQISAITSNCCERLGLKPSRWTVPVTDCLVKGRLYSSGGKADASLDLSSHSSSAP</sequence>
<accession>A0A8R2H6V1</accession>
<dbReference type="Pfam" id="PF03564">
    <property type="entry name" value="DUF1759"/>
    <property type="match status" value="1"/>
</dbReference>